<evidence type="ECO:0000256" key="1">
    <source>
        <dbReference type="SAM" id="MobiDB-lite"/>
    </source>
</evidence>
<dbReference type="EMBL" id="PKPP01010785">
    <property type="protein sequence ID" value="PWA45389.1"/>
    <property type="molecule type" value="Genomic_DNA"/>
</dbReference>
<dbReference type="Proteomes" id="UP000245207">
    <property type="component" value="Unassembled WGS sequence"/>
</dbReference>
<proteinExistence type="predicted"/>
<dbReference type="AlphaFoldDB" id="A0A2U1L8S2"/>
<name>A0A2U1L8S2_ARTAN</name>
<comment type="caution">
    <text evidence="2">The sequence shown here is derived from an EMBL/GenBank/DDBJ whole genome shotgun (WGS) entry which is preliminary data.</text>
</comment>
<protein>
    <submittedName>
        <fullName evidence="2">Uncharacterized protein</fullName>
    </submittedName>
</protein>
<dbReference type="OrthoDB" id="1306199at2759"/>
<dbReference type="PANTHER" id="PTHR45786">
    <property type="entry name" value="DNA BINDING PROTEIN-LIKE"/>
    <property type="match status" value="1"/>
</dbReference>
<feature type="region of interest" description="Disordered" evidence="1">
    <location>
        <begin position="1"/>
        <end position="20"/>
    </location>
</feature>
<sequence>MYPYTPAAAGPSNFSRAKSAKRPVSHVFSASGANSQGNTSNVRRRLSTGTPHTHIQPPVTPIGESSTSAHNEDVVAAYDDIGDCDQRCPYCGATFWYEKQLKGHSNTSRPEYHLLLRRSHIYMSPQPDPLPYIKGLLKNKYFMEHIRPYNQMFAMTSLGDKVDDSTNDGRGPYVFKISGEIYHRIGSLCPTLLSKGLTNCIRLICPYSSLSFLFMANRAIIQS</sequence>
<dbReference type="STRING" id="35608.A0A2U1L8S2"/>
<dbReference type="PANTHER" id="PTHR45786:SF74">
    <property type="entry name" value="ATP-DEPENDENT DNA HELICASE"/>
    <property type="match status" value="1"/>
</dbReference>
<evidence type="ECO:0000313" key="2">
    <source>
        <dbReference type="EMBL" id="PWA45389.1"/>
    </source>
</evidence>
<gene>
    <name evidence="2" type="ORF">CTI12_AA509780</name>
</gene>
<feature type="region of interest" description="Disordered" evidence="1">
    <location>
        <begin position="28"/>
        <end position="67"/>
    </location>
</feature>
<feature type="compositionally biased region" description="Polar residues" evidence="1">
    <location>
        <begin position="31"/>
        <end position="53"/>
    </location>
</feature>
<evidence type="ECO:0000313" key="3">
    <source>
        <dbReference type="Proteomes" id="UP000245207"/>
    </source>
</evidence>
<organism evidence="2 3">
    <name type="scientific">Artemisia annua</name>
    <name type="common">Sweet wormwood</name>
    <dbReference type="NCBI Taxonomy" id="35608"/>
    <lineage>
        <taxon>Eukaryota</taxon>
        <taxon>Viridiplantae</taxon>
        <taxon>Streptophyta</taxon>
        <taxon>Embryophyta</taxon>
        <taxon>Tracheophyta</taxon>
        <taxon>Spermatophyta</taxon>
        <taxon>Magnoliopsida</taxon>
        <taxon>eudicotyledons</taxon>
        <taxon>Gunneridae</taxon>
        <taxon>Pentapetalae</taxon>
        <taxon>asterids</taxon>
        <taxon>campanulids</taxon>
        <taxon>Asterales</taxon>
        <taxon>Asteraceae</taxon>
        <taxon>Asteroideae</taxon>
        <taxon>Anthemideae</taxon>
        <taxon>Artemisiinae</taxon>
        <taxon>Artemisia</taxon>
    </lineage>
</organism>
<keyword evidence="3" id="KW-1185">Reference proteome</keyword>
<accession>A0A2U1L8S2</accession>
<reference evidence="2 3" key="1">
    <citation type="journal article" date="2018" name="Mol. Plant">
        <title>The genome of Artemisia annua provides insight into the evolution of Asteraceae family and artemisinin biosynthesis.</title>
        <authorList>
            <person name="Shen Q."/>
            <person name="Zhang L."/>
            <person name="Liao Z."/>
            <person name="Wang S."/>
            <person name="Yan T."/>
            <person name="Shi P."/>
            <person name="Liu M."/>
            <person name="Fu X."/>
            <person name="Pan Q."/>
            <person name="Wang Y."/>
            <person name="Lv Z."/>
            <person name="Lu X."/>
            <person name="Zhang F."/>
            <person name="Jiang W."/>
            <person name="Ma Y."/>
            <person name="Chen M."/>
            <person name="Hao X."/>
            <person name="Li L."/>
            <person name="Tang Y."/>
            <person name="Lv G."/>
            <person name="Zhou Y."/>
            <person name="Sun X."/>
            <person name="Brodelius P.E."/>
            <person name="Rose J.K.C."/>
            <person name="Tang K."/>
        </authorList>
    </citation>
    <scope>NUCLEOTIDE SEQUENCE [LARGE SCALE GENOMIC DNA]</scope>
    <source>
        <strain evidence="3">cv. Huhao1</strain>
        <tissue evidence="2">Leaf</tissue>
    </source>
</reference>